<dbReference type="SUPFAM" id="SSF55144">
    <property type="entry name" value="LigT-like"/>
    <property type="match status" value="1"/>
</dbReference>
<dbReference type="Pfam" id="PF13563">
    <property type="entry name" value="2_5_RNA_ligase2"/>
    <property type="match status" value="1"/>
</dbReference>
<name>A0ABS3NXN2_9BACI</name>
<sequence length="168" mass="19145">MRTILLFLNEAQIDEIEAVRKKHDPLFGLINPHITLVFPFESVITNDELKKHIIESLEGINPIAIEFTDRISNEGEYLFLLTEKGSEKVSTLHEKLYKGPLAAFFRSDISYIPHVTVGRKENEKIAKEIAEELPNLSTNLKCVIEKVSVERIGEDGESIIEFEVELPK</sequence>
<dbReference type="GO" id="GO:0016874">
    <property type="term" value="F:ligase activity"/>
    <property type="evidence" value="ECO:0007669"/>
    <property type="project" value="UniProtKB-KW"/>
</dbReference>
<keyword evidence="2" id="KW-1185">Reference proteome</keyword>
<dbReference type="PANTHER" id="PTHR40037:SF1">
    <property type="entry name" value="PHOSPHOESTERASE SAOUHSC_00951-RELATED"/>
    <property type="match status" value="1"/>
</dbReference>
<organism evidence="1 2">
    <name type="scientific">Bacillus arachidis</name>
    <dbReference type="NCBI Taxonomy" id="2819290"/>
    <lineage>
        <taxon>Bacteria</taxon>
        <taxon>Bacillati</taxon>
        <taxon>Bacillota</taxon>
        <taxon>Bacilli</taxon>
        <taxon>Bacillales</taxon>
        <taxon>Bacillaceae</taxon>
        <taxon>Bacillus</taxon>
    </lineage>
</organism>
<accession>A0ABS3NXN2</accession>
<dbReference type="EMBL" id="JAGDQJ010000011">
    <property type="protein sequence ID" value="MBO1625687.1"/>
    <property type="molecule type" value="Genomic_DNA"/>
</dbReference>
<keyword evidence="1" id="KW-0436">Ligase</keyword>
<evidence type="ECO:0000313" key="1">
    <source>
        <dbReference type="EMBL" id="MBO1625687.1"/>
    </source>
</evidence>
<dbReference type="Proteomes" id="UP000677611">
    <property type="component" value="Unassembled WGS sequence"/>
</dbReference>
<gene>
    <name evidence="1" type="ORF">J4P90_10600</name>
</gene>
<comment type="caution">
    <text evidence="1">The sequence shown here is derived from an EMBL/GenBank/DDBJ whole genome shotgun (WGS) entry which is preliminary data.</text>
</comment>
<dbReference type="InterPro" id="IPR050580">
    <property type="entry name" value="2H_phosphoesterase_YjcG-like"/>
</dbReference>
<reference evidence="1 2" key="1">
    <citation type="submission" date="2021-03" db="EMBL/GenBank/DDBJ databases">
        <title>Identification of novel Bacillus strains.</title>
        <authorList>
            <person name="Xiao Z."/>
            <person name="Li Y."/>
            <person name="Shen J."/>
        </authorList>
    </citation>
    <scope>NUCLEOTIDE SEQUENCE [LARGE SCALE GENOMIC DNA]</scope>
    <source>
        <strain evidence="1 2">SY8</strain>
    </source>
</reference>
<protein>
    <submittedName>
        <fullName evidence="1">2'-5' RNA ligase family protein</fullName>
    </submittedName>
</protein>
<dbReference type="InterPro" id="IPR009097">
    <property type="entry name" value="Cyclic_Pdiesterase"/>
</dbReference>
<proteinExistence type="predicted"/>
<dbReference type="Gene3D" id="3.90.1140.10">
    <property type="entry name" value="Cyclic phosphodiesterase"/>
    <property type="match status" value="1"/>
</dbReference>
<dbReference type="RefSeq" id="WP_208017598.1">
    <property type="nucleotide sequence ID" value="NZ_JAGDQJ010000011.1"/>
</dbReference>
<dbReference type="PANTHER" id="PTHR40037">
    <property type="entry name" value="PHOSPHOESTERASE YJCG-RELATED"/>
    <property type="match status" value="1"/>
</dbReference>
<evidence type="ECO:0000313" key="2">
    <source>
        <dbReference type="Proteomes" id="UP000677611"/>
    </source>
</evidence>